<comment type="caution">
    <text evidence="2">The sequence shown here is derived from an EMBL/GenBank/DDBJ whole genome shotgun (WGS) entry which is preliminary data.</text>
</comment>
<name>A0A552X3U2_9GAMM</name>
<keyword evidence="1" id="KW-0812">Transmembrane</keyword>
<proteinExistence type="predicted"/>
<keyword evidence="1" id="KW-0472">Membrane</keyword>
<dbReference type="AlphaFoldDB" id="A0A552X3U2"/>
<reference evidence="2 3" key="1">
    <citation type="submission" date="2019-07" db="EMBL/GenBank/DDBJ databases">
        <authorList>
            <person name="Yang M."/>
            <person name="Zhao D."/>
            <person name="Xiang H."/>
        </authorList>
    </citation>
    <scope>NUCLEOTIDE SEQUENCE [LARGE SCALE GENOMIC DNA]</scope>
    <source>
        <strain evidence="2 3">IM1326</strain>
    </source>
</reference>
<organism evidence="2 3">
    <name type="scientific">Aliidiomarina halalkaliphila</name>
    <dbReference type="NCBI Taxonomy" id="2593535"/>
    <lineage>
        <taxon>Bacteria</taxon>
        <taxon>Pseudomonadati</taxon>
        <taxon>Pseudomonadota</taxon>
        <taxon>Gammaproteobacteria</taxon>
        <taxon>Alteromonadales</taxon>
        <taxon>Idiomarinaceae</taxon>
        <taxon>Aliidiomarina</taxon>
    </lineage>
</organism>
<evidence type="ECO:0000256" key="1">
    <source>
        <dbReference type="SAM" id="Phobius"/>
    </source>
</evidence>
<sequence length="442" mass="50152">MQQFEAMPSLRSVLTTEVIRLHELRANERGEAALQDEDAIAQAQQQPQVYQQIDERARVLAQRLGYPLLIERMFAALRGFTLLLMLVMFLAGIGLASRLLANTSVNLFSLIILMLGLNWLMLLFWLIAGLRHLRGRSNQGIGVGSWLFQVGTWLKRDKPIAVVSESFVHVLGYGRMSFLFFSRFTHGVWLLFTLGLFISTYVLLISRGYSFHWETTILSADVQQLMLAIFAYLPEKLGFATPEFSDGEAITGRQAIGIWLLLVIALYGVLPRLLLWFASRWLLIKRARALRTDPQRVGLSHLLQRLRRNEEMVVDPAPDHIAHPIADGNVPQSNVDLIASLDHARAADKLQQRSNYWGVIDSHESKQGFLKHIEAISAKHVCVRIDTALTPDRGSVRTLTDIAKVTAMHVTLLLQDRSPERIQAWRDTLEESNIPFEEMNDE</sequence>
<feature type="transmembrane region" description="Helical" evidence="1">
    <location>
        <begin position="107"/>
        <end position="128"/>
    </location>
</feature>
<feature type="transmembrane region" description="Helical" evidence="1">
    <location>
        <begin position="187"/>
        <end position="205"/>
    </location>
</feature>
<feature type="transmembrane region" description="Helical" evidence="1">
    <location>
        <begin position="80"/>
        <end position="101"/>
    </location>
</feature>
<accession>A0A552X3U2</accession>
<keyword evidence="3" id="KW-1185">Reference proteome</keyword>
<keyword evidence="1" id="KW-1133">Transmembrane helix</keyword>
<dbReference type="Pfam" id="PF11067">
    <property type="entry name" value="DUF2868"/>
    <property type="match status" value="1"/>
</dbReference>
<dbReference type="InterPro" id="IPR021296">
    <property type="entry name" value="DUF2868"/>
</dbReference>
<dbReference type="RefSeq" id="WP_143234125.1">
    <property type="nucleotide sequence ID" value="NZ_VJWL01000001.1"/>
</dbReference>
<dbReference type="OrthoDB" id="6236369at2"/>
<evidence type="ECO:0000313" key="2">
    <source>
        <dbReference type="EMBL" id="TRW49704.1"/>
    </source>
</evidence>
<evidence type="ECO:0000313" key="3">
    <source>
        <dbReference type="Proteomes" id="UP000320359"/>
    </source>
</evidence>
<dbReference type="Proteomes" id="UP000320359">
    <property type="component" value="Unassembled WGS sequence"/>
</dbReference>
<dbReference type="EMBL" id="VJWL01000001">
    <property type="protein sequence ID" value="TRW49704.1"/>
    <property type="molecule type" value="Genomic_DNA"/>
</dbReference>
<gene>
    <name evidence="2" type="ORF">FM042_02260</name>
</gene>
<feature type="transmembrane region" description="Helical" evidence="1">
    <location>
        <begin position="254"/>
        <end position="278"/>
    </location>
</feature>
<protein>
    <submittedName>
        <fullName evidence="2">DUF2868 domain-containing protein</fullName>
    </submittedName>
</protein>